<name>A0A853HUU6_9GAMM</name>
<dbReference type="PROSITE" id="PS50801">
    <property type="entry name" value="STAS"/>
    <property type="match status" value="1"/>
</dbReference>
<reference evidence="3 4" key="1">
    <citation type="submission" date="2020-07" db="EMBL/GenBank/DDBJ databases">
        <title>Endozoicomonas sp. nov., isolated from sediment.</title>
        <authorList>
            <person name="Gu T."/>
        </authorList>
    </citation>
    <scope>NUCLEOTIDE SEQUENCE [LARGE SCALE GENOMIC DNA]</scope>
    <source>
        <strain evidence="3 4">SM1973</strain>
    </source>
</reference>
<evidence type="ECO:0000259" key="2">
    <source>
        <dbReference type="PROSITE" id="PS50801"/>
    </source>
</evidence>
<dbReference type="InterPro" id="IPR002645">
    <property type="entry name" value="STAS_dom"/>
</dbReference>
<dbReference type="CDD" id="cd07043">
    <property type="entry name" value="STAS_anti-anti-sigma_factors"/>
    <property type="match status" value="1"/>
</dbReference>
<accession>A0A853HUU6</accession>
<feature type="domain" description="STAS" evidence="2">
    <location>
        <begin position="1"/>
        <end position="97"/>
    </location>
</feature>
<dbReference type="Pfam" id="PF01740">
    <property type="entry name" value="STAS"/>
    <property type="match status" value="1"/>
</dbReference>
<dbReference type="RefSeq" id="WP_180567064.1">
    <property type="nucleotide sequence ID" value="NZ_JACCKB010000003.1"/>
</dbReference>
<sequence>MDFSIYKKEQNVIISLKEHFDAKVSRKLKYIFDQLANKITDDVLVNLRPVLFMDSTGIGTIIHMHKILKAKQKRIFIIGAEGQPLGLLTMLKVNRVIPCLQTMDDYQIHYASTPPQLKPSGSITKSQKPKQAQESTSQDQQQATSTDEEETQNKESKKVTDQREDNIEDLI</sequence>
<evidence type="ECO:0000313" key="4">
    <source>
        <dbReference type="Proteomes" id="UP000569732"/>
    </source>
</evidence>
<dbReference type="AlphaFoldDB" id="A0A853HUU6"/>
<dbReference type="InterPro" id="IPR036513">
    <property type="entry name" value="STAS_dom_sf"/>
</dbReference>
<keyword evidence="4" id="KW-1185">Reference proteome</keyword>
<feature type="compositionally biased region" description="Polar residues" evidence="1">
    <location>
        <begin position="113"/>
        <end position="130"/>
    </location>
</feature>
<feature type="compositionally biased region" description="Low complexity" evidence="1">
    <location>
        <begin position="132"/>
        <end position="145"/>
    </location>
</feature>
<dbReference type="Gene3D" id="3.30.750.24">
    <property type="entry name" value="STAS domain"/>
    <property type="match status" value="1"/>
</dbReference>
<gene>
    <name evidence="3" type="ORF">H0A36_03365</name>
</gene>
<dbReference type="Proteomes" id="UP000569732">
    <property type="component" value="Unassembled WGS sequence"/>
</dbReference>
<organism evidence="3 4">
    <name type="scientific">Spartinivicinus marinus</name>
    <dbReference type="NCBI Taxonomy" id="2994442"/>
    <lineage>
        <taxon>Bacteria</taxon>
        <taxon>Pseudomonadati</taxon>
        <taxon>Pseudomonadota</taxon>
        <taxon>Gammaproteobacteria</taxon>
        <taxon>Oceanospirillales</taxon>
        <taxon>Zooshikellaceae</taxon>
        <taxon>Spartinivicinus</taxon>
    </lineage>
</organism>
<evidence type="ECO:0000256" key="1">
    <source>
        <dbReference type="SAM" id="MobiDB-lite"/>
    </source>
</evidence>
<protein>
    <submittedName>
        <fullName evidence="3">STAS domain-containing protein</fullName>
    </submittedName>
</protein>
<feature type="compositionally biased region" description="Basic and acidic residues" evidence="1">
    <location>
        <begin position="151"/>
        <end position="165"/>
    </location>
</feature>
<dbReference type="PANTHER" id="PTHR33495">
    <property type="entry name" value="ANTI-SIGMA FACTOR ANTAGONIST TM_1081-RELATED-RELATED"/>
    <property type="match status" value="1"/>
</dbReference>
<dbReference type="GO" id="GO:0043856">
    <property type="term" value="F:anti-sigma factor antagonist activity"/>
    <property type="evidence" value="ECO:0007669"/>
    <property type="project" value="TreeGrafter"/>
</dbReference>
<dbReference type="SUPFAM" id="SSF52091">
    <property type="entry name" value="SpoIIaa-like"/>
    <property type="match status" value="1"/>
</dbReference>
<evidence type="ECO:0000313" key="3">
    <source>
        <dbReference type="EMBL" id="NYZ65033.1"/>
    </source>
</evidence>
<comment type="caution">
    <text evidence="3">The sequence shown here is derived from an EMBL/GenBank/DDBJ whole genome shotgun (WGS) entry which is preliminary data.</text>
</comment>
<feature type="region of interest" description="Disordered" evidence="1">
    <location>
        <begin position="111"/>
        <end position="171"/>
    </location>
</feature>
<proteinExistence type="predicted"/>
<dbReference type="EMBL" id="JACCKB010000003">
    <property type="protein sequence ID" value="NYZ65033.1"/>
    <property type="molecule type" value="Genomic_DNA"/>
</dbReference>